<dbReference type="OMA" id="AFDWHID"/>
<organism evidence="3 4">
    <name type="scientific">Diacronema lutheri</name>
    <name type="common">Unicellular marine alga</name>
    <name type="synonym">Monochrysis lutheri</name>
    <dbReference type="NCBI Taxonomy" id="2081491"/>
    <lineage>
        <taxon>Eukaryota</taxon>
        <taxon>Haptista</taxon>
        <taxon>Haptophyta</taxon>
        <taxon>Pavlovophyceae</taxon>
        <taxon>Pavlovales</taxon>
        <taxon>Pavlovaceae</taxon>
        <taxon>Diacronema</taxon>
    </lineage>
</organism>
<feature type="region of interest" description="Disordered" evidence="1">
    <location>
        <begin position="299"/>
        <end position="326"/>
    </location>
</feature>
<protein>
    <recommendedName>
        <fullName evidence="2">Prolyl 4-hydroxylase alpha subunit Fe(2+) 2OG dioxygenase domain-containing protein</fullName>
    </recommendedName>
</protein>
<dbReference type="PANTHER" id="PTHR35169">
    <property type="entry name" value="FE2OG DIOXYGENASE DOMAIN-CONTAINING PROTEIN"/>
    <property type="match status" value="1"/>
</dbReference>
<dbReference type="EMBL" id="JAGTXO010000023">
    <property type="protein sequence ID" value="KAG8462007.1"/>
    <property type="molecule type" value="Genomic_DNA"/>
</dbReference>
<dbReference type="InterPro" id="IPR044862">
    <property type="entry name" value="Pro_4_hyd_alph_FE2OG_OXY"/>
</dbReference>
<evidence type="ECO:0000259" key="2">
    <source>
        <dbReference type="Pfam" id="PF13640"/>
    </source>
</evidence>
<accession>A0A8J6C4T6</accession>
<dbReference type="Gene3D" id="2.60.120.620">
    <property type="entry name" value="q2cbj1_9rhob like domain"/>
    <property type="match status" value="1"/>
</dbReference>
<dbReference type="PANTHER" id="PTHR35169:SF1">
    <property type="entry name" value="PROLYL 4-HYDROXYLASE ALPHA SUBUNIT FE(2+) 2OG DIOXYGENASE DOMAIN-CONTAINING PROTEIN"/>
    <property type="match status" value="1"/>
</dbReference>
<evidence type="ECO:0000313" key="3">
    <source>
        <dbReference type="EMBL" id="KAG8462007.1"/>
    </source>
</evidence>
<dbReference type="Pfam" id="PF13640">
    <property type="entry name" value="2OG-FeII_Oxy_3"/>
    <property type="match status" value="1"/>
</dbReference>
<evidence type="ECO:0000313" key="4">
    <source>
        <dbReference type="Proteomes" id="UP000751190"/>
    </source>
</evidence>
<dbReference type="Proteomes" id="UP000751190">
    <property type="component" value="Unassembled WGS sequence"/>
</dbReference>
<dbReference type="AlphaFoldDB" id="A0A8J6C4T6"/>
<reference evidence="3" key="1">
    <citation type="submission" date="2021-05" db="EMBL/GenBank/DDBJ databases">
        <title>The genome of the haptophyte Pavlova lutheri (Diacronema luteri, Pavlovales) - a model for lipid biosynthesis in eukaryotic algae.</title>
        <authorList>
            <person name="Hulatt C.J."/>
            <person name="Posewitz M.C."/>
        </authorList>
    </citation>
    <scope>NUCLEOTIDE SEQUENCE</scope>
    <source>
        <strain evidence="3">NIVA-4/92</strain>
    </source>
</reference>
<gene>
    <name evidence="3" type="ORF">KFE25_014026</name>
</gene>
<feature type="region of interest" description="Disordered" evidence="1">
    <location>
        <begin position="202"/>
        <end position="222"/>
    </location>
</feature>
<proteinExistence type="predicted"/>
<name>A0A8J6C4T6_DIALT</name>
<dbReference type="OrthoDB" id="5952526at2759"/>
<evidence type="ECO:0000256" key="1">
    <source>
        <dbReference type="SAM" id="MobiDB-lite"/>
    </source>
</evidence>
<sequence>MSFLTPPPGGRADHVGLEDALRAASAELQQAGVTIGDLAAALFATALERAGRGADVRQPVLRALLAAVAQGATTASASGERDAHAVLDLTALIAPPELPAGRHTTLAEGVDALLLAQRELARGGAGTRAPLCDAGGADLLILVAQAFAFSGAVSLEALIAWHADPRTGAGLDALCLAAHDPRASERWPVLLAWAQAAIARLGPSSSSDNDDADGSHDDGMAGDADVELEADEGGVPRARCGLRGPFAELVARAPTTWHPSDARVALYVQLGTSRETVVVLDGLVDDNLRAALLDFVTAPGWDHSRGPPPASWSRDTADGDGLPRSWGLRPARMGELKSLPAAREVQSRLCALYPAYDIAHMPAVRARSAADGGRSEAVCAQFVGNATVTGDTYRWHVDADPAALEPEACGGLGGYVNGATGRPLFVSLLVYLNAEWRASWDGETLFRDPDRSTGVLVQPLPGRAILMVQDVLHRASAPSPSAPAPRYSLVWKLLFIPPEGADDPPTLVRAEWGEPARV</sequence>
<feature type="domain" description="Prolyl 4-hydroxylase alpha subunit Fe(2+) 2OG dioxygenase" evidence="2">
    <location>
        <begin position="389"/>
        <end position="489"/>
    </location>
</feature>
<keyword evidence="4" id="KW-1185">Reference proteome</keyword>
<comment type="caution">
    <text evidence="3">The sequence shown here is derived from an EMBL/GenBank/DDBJ whole genome shotgun (WGS) entry which is preliminary data.</text>
</comment>